<feature type="region of interest" description="Disordered" evidence="1">
    <location>
        <begin position="1"/>
        <end position="43"/>
    </location>
</feature>
<dbReference type="OMA" id="QFLHYVP"/>
<evidence type="ECO:0000256" key="1">
    <source>
        <dbReference type="SAM" id="MobiDB-lite"/>
    </source>
</evidence>
<sequence>MSSGSQPKRIGRRVFPHQQSDEIRTSRQFLHYEPPPEPPVDYTIRVPQEKDYKVVGDVFQRPSSVDYSKEEAHLTSSSRQTPRLGARRDTVEEVLDELDTVLFEASIPFDELKKKVERFNLTFKPYPPENSVENLPEIPFDADKRISPKLDVKPSKQTIQQEKHRTETAEMYKKTLEKIELAKSHFSADYFKAQYEREGIPKWKRALLAEKKSKETVRRIEHDAWVEFEKFKARAPKPSVKRSTSVQLRGPRKKLELES</sequence>
<dbReference type="Proteomes" id="UP000005237">
    <property type="component" value="Unassembled WGS sequence"/>
</dbReference>
<reference evidence="2" key="2">
    <citation type="submission" date="2022-06" db="UniProtKB">
        <authorList>
            <consortium name="EnsemblMetazoa"/>
        </authorList>
    </citation>
    <scope>IDENTIFICATION</scope>
    <source>
        <strain evidence="2">DF5081</strain>
    </source>
</reference>
<dbReference type="EnsemblMetazoa" id="CJA15038.1">
    <property type="protein sequence ID" value="CJA15038.1"/>
    <property type="gene ID" value="WBGene00134242"/>
</dbReference>
<organism evidence="2 3">
    <name type="scientific">Caenorhabditis japonica</name>
    <dbReference type="NCBI Taxonomy" id="281687"/>
    <lineage>
        <taxon>Eukaryota</taxon>
        <taxon>Metazoa</taxon>
        <taxon>Ecdysozoa</taxon>
        <taxon>Nematoda</taxon>
        <taxon>Chromadorea</taxon>
        <taxon>Rhabditida</taxon>
        <taxon>Rhabditina</taxon>
        <taxon>Rhabditomorpha</taxon>
        <taxon>Rhabditoidea</taxon>
        <taxon>Rhabditidae</taxon>
        <taxon>Peloderinae</taxon>
        <taxon>Caenorhabditis</taxon>
    </lineage>
</organism>
<keyword evidence="3" id="KW-1185">Reference proteome</keyword>
<evidence type="ECO:0000313" key="3">
    <source>
        <dbReference type="Proteomes" id="UP000005237"/>
    </source>
</evidence>
<feature type="region of interest" description="Disordered" evidence="1">
    <location>
        <begin position="65"/>
        <end position="87"/>
    </location>
</feature>
<evidence type="ECO:0000313" key="2">
    <source>
        <dbReference type="EnsemblMetazoa" id="CJA15038.1"/>
    </source>
</evidence>
<dbReference type="AlphaFoldDB" id="A0A8R1I0P8"/>
<proteinExistence type="predicted"/>
<accession>A0A8R1I0P8</accession>
<feature type="region of interest" description="Disordered" evidence="1">
    <location>
        <begin position="237"/>
        <end position="259"/>
    </location>
</feature>
<protein>
    <submittedName>
        <fullName evidence="2">Uncharacterized protein</fullName>
    </submittedName>
</protein>
<name>A0A8R1I0P8_CAEJA</name>
<reference evidence="3" key="1">
    <citation type="submission" date="2010-08" db="EMBL/GenBank/DDBJ databases">
        <authorList>
            <consortium name="Caenorhabditis japonica Sequencing Consortium"/>
            <person name="Wilson R.K."/>
        </authorList>
    </citation>
    <scope>NUCLEOTIDE SEQUENCE [LARGE SCALE GENOMIC DNA]</scope>
    <source>
        <strain evidence="3">DF5081</strain>
    </source>
</reference>